<feature type="chain" id="PRO_5047215647" evidence="1">
    <location>
        <begin position="24"/>
        <end position="475"/>
    </location>
</feature>
<name>A0ABT3L5W4_9CYAN</name>
<gene>
    <name evidence="2" type="ORF">K4A83_11605</name>
</gene>
<keyword evidence="1" id="KW-0732">Signal</keyword>
<protein>
    <submittedName>
        <fullName evidence="2">Uncharacterized protein</fullName>
    </submittedName>
</protein>
<accession>A0ABT3L5W4</accession>
<proteinExistence type="predicted"/>
<comment type="caution">
    <text evidence="2">The sequence shown here is derived from an EMBL/GenBank/DDBJ whole genome shotgun (WGS) entry which is preliminary data.</text>
</comment>
<sequence>MKLPYLALTLACCLPLSLTAATAQTSNNPRLTNPSPMVAPQSYVQYRFDQQVIERTVEMVRDARSQNLARQFGLQILNLTWEDTGRYHNSAVGPNISDMTIQIQQRNPRTNQYSLHLMPVIRHPNFTDLSADVPLDRFFVLVGNEKGKDLQRVSLRDLLGNLRNYLHDPNSWAGRETSLLADRDTHVLVSAQACFLPIPQGGQAEFNPVLFNYQSMRNDPAVLTILATREGTSITVIDNTRDAFEAGATWGQRLFFNKNGDRASFTGQRLSDFQAEGGSSGSGPGAEAAGEEGLNMVMLIQVPLKQKYPMRLEMEAGDMMMAPPAAAPMELRRSDVEAAVIGHGAVEGPFTEIDQLAIERDPQFPIRVTVQFYKATSNGVVVERDLREIREQIDRVYDDGDYVGSLVVDGVRGRPTEYDGDKVEPPDWWDAFWRRHEENTGQSKAEALEMLRRLLGDHWMPRSPQELQRELDNLQ</sequence>
<organism evidence="2 3">
    <name type="scientific">Spirulina subsalsa FACHB-351</name>
    <dbReference type="NCBI Taxonomy" id="234711"/>
    <lineage>
        <taxon>Bacteria</taxon>
        <taxon>Bacillati</taxon>
        <taxon>Cyanobacteriota</taxon>
        <taxon>Cyanophyceae</taxon>
        <taxon>Spirulinales</taxon>
        <taxon>Spirulinaceae</taxon>
        <taxon>Spirulina</taxon>
    </lineage>
</organism>
<evidence type="ECO:0000256" key="1">
    <source>
        <dbReference type="SAM" id="SignalP"/>
    </source>
</evidence>
<feature type="signal peptide" evidence="1">
    <location>
        <begin position="1"/>
        <end position="23"/>
    </location>
</feature>
<evidence type="ECO:0000313" key="2">
    <source>
        <dbReference type="EMBL" id="MCW6036903.1"/>
    </source>
</evidence>
<dbReference type="RefSeq" id="WP_265264726.1">
    <property type="nucleotide sequence ID" value="NZ_JAIHOM010000050.1"/>
</dbReference>
<reference evidence="2 3" key="1">
    <citation type="submission" date="2021-08" db="EMBL/GenBank/DDBJ databases">
        <title>Draft genome sequence of Spirulina subsalsa with high tolerance to salinity and hype-accumulation of phycocyanin.</title>
        <authorList>
            <person name="Pei H."/>
            <person name="Jiang L."/>
        </authorList>
    </citation>
    <scope>NUCLEOTIDE SEQUENCE [LARGE SCALE GENOMIC DNA]</scope>
    <source>
        <strain evidence="2 3">FACHB-351</strain>
    </source>
</reference>
<dbReference type="Proteomes" id="UP001526426">
    <property type="component" value="Unassembled WGS sequence"/>
</dbReference>
<evidence type="ECO:0000313" key="3">
    <source>
        <dbReference type="Proteomes" id="UP001526426"/>
    </source>
</evidence>
<keyword evidence="3" id="KW-1185">Reference proteome</keyword>
<dbReference type="EMBL" id="JAIHOM010000050">
    <property type="protein sequence ID" value="MCW6036903.1"/>
    <property type="molecule type" value="Genomic_DNA"/>
</dbReference>